<dbReference type="GO" id="GO:0006284">
    <property type="term" value="P:base-excision repair"/>
    <property type="evidence" value="ECO:0007669"/>
    <property type="project" value="InterPro"/>
</dbReference>
<evidence type="ECO:0000313" key="2">
    <source>
        <dbReference type="EMBL" id="KAB1478054.1"/>
    </source>
</evidence>
<dbReference type="GO" id="GO:0046872">
    <property type="term" value="F:metal ion binding"/>
    <property type="evidence" value="ECO:0007669"/>
    <property type="project" value="UniProtKB-KW"/>
</dbReference>
<dbReference type="Proteomes" id="UP000434554">
    <property type="component" value="Unassembled WGS sequence"/>
</dbReference>
<accession>A0A833FJB6</accession>
<keyword evidence="1" id="KW-0862">Zinc</keyword>
<feature type="binding site" evidence="1">
    <location>
        <position position="20"/>
    </location>
    <ligand>
        <name>Zn(2+)</name>
        <dbReference type="ChEBI" id="CHEBI:29105"/>
    </ligand>
</feature>
<dbReference type="SUPFAM" id="SSF48150">
    <property type="entry name" value="DNA-glycosylase"/>
    <property type="match status" value="1"/>
</dbReference>
<dbReference type="PANTHER" id="PTHR30037">
    <property type="entry name" value="DNA-3-METHYLADENINE GLYCOSYLASE 1"/>
    <property type="match status" value="1"/>
</dbReference>
<protein>
    <submittedName>
        <fullName evidence="2">DNA-3-methyladenine glycosylase I</fullName>
    </submittedName>
</protein>
<organism evidence="2 3">
    <name type="scientific">Veillonella seminalis</name>
    <dbReference type="NCBI Taxonomy" id="1502943"/>
    <lineage>
        <taxon>Bacteria</taxon>
        <taxon>Bacillati</taxon>
        <taxon>Bacillota</taxon>
        <taxon>Negativicutes</taxon>
        <taxon>Veillonellales</taxon>
        <taxon>Veillonellaceae</taxon>
        <taxon>Veillonella</taxon>
    </lineage>
</organism>
<dbReference type="InterPro" id="IPR011257">
    <property type="entry name" value="DNA_glycosylase"/>
</dbReference>
<dbReference type="InterPro" id="IPR052891">
    <property type="entry name" value="DNA-3mA_glycosylase"/>
</dbReference>
<dbReference type="AlphaFoldDB" id="A0A833FJB6"/>
<dbReference type="PANTHER" id="PTHR30037:SF4">
    <property type="entry name" value="DNA-3-METHYLADENINE GLYCOSYLASE I"/>
    <property type="match status" value="1"/>
</dbReference>
<proteinExistence type="predicted"/>
<dbReference type="RefSeq" id="WP_006555184.1">
    <property type="nucleotide sequence ID" value="NZ_CALMIE010000068.1"/>
</dbReference>
<feature type="binding site" evidence="1">
    <location>
        <position position="7"/>
    </location>
    <ligand>
        <name>Zn(2+)</name>
        <dbReference type="ChEBI" id="CHEBI:29105"/>
    </ligand>
</feature>
<evidence type="ECO:0000256" key="1">
    <source>
        <dbReference type="PIRSR" id="PIRSR605019-1"/>
    </source>
</evidence>
<dbReference type="Gene3D" id="1.10.340.30">
    <property type="entry name" value="Hypothetical protein, domain 2"/>
    <property type="match status" value="1"/>
</dbReference>
<feature type="binding site" evidence="1">
    <location>
        <position position="182"/>
    </location>
    <ligand>
        <name>Zn(2+)</name>
        <dbReference type="ChEBI" id="CHEBI:29105"/>
    </ligand>
</feature>
<gene>
    <name evidence="2" type="ORF">F8R14_06065</name>
</gene>
<dbReference type="InterPro" id="IPR005019">
    <property type="entry name" value="Adenine_glyco"/>
</dbReference>
<evidence type="ECO:0000313" key="3">
    <source>
        <dbReference type="Proteomes" id="UP000434554"/>
    </source>
</evidence>
<name>A0A833FJB6_9FIRM</name>
<dbReference type="EMBL" id="WBKH01000006">
    <property type="protein sequence ID" value="KAB1478054.1"/>
    <property type="molecule type" value="Genomic_DNA"/>
</dbReference>
<reference evidence="2 3" key="1">
    <citation type="submission" date="2019-09" db="EMBL/GenBank/DDBJ databases">
        <title>Draft genome sequence of 3 type strains from the CCUG.</title>
        <authorList>
            <person name="Pineiro-Iglesias B."/>
            <person name="Tunovic T."/>
            <person name="Unosson C."/>
            <person name="Inganas E."/>
            <person name="Ohlen M."/>
            <person name="Cardew S."/>
            <person name="Jensie-Markopoulos S."/>
            <person name="Salva-Serra F."/>
            <person name="Jaen-Luchoro D."/>
            <person name="Karlsson R."/>
            <person name="Svensson-Stadler L."/>
            <person name="Chun J."/>
            <person name="Moore E."/>
        </authorList>
    </citation>
    <scope>NUCLEOTIDE SEQUENCE [LARGE SCALE GENOMIC DNA]</scope>
    <source>
        <strain evidence="2 3">CCUG 65427</strain>
    </source>
</reference>
<keyword evidence="1" id="KW-0479">Metal-binding</keyword>
<feature type="binding site" evidence="1">
    <location>
        <position position="178"/>
    </location>
    <ligand>
        <name>Zn(2+)</name>
        <dbReference type="ChEBI" id="CHEBI:29105"/>
    </ligand>
</feature>
<dbReference type="GeneID" id="83054726"/>
<sequence>MTEVRQCAWAARSPEEQLYHDTEWGVPTHEDSILFEFLILETMQAGLSWTLVLKRREAMREAFDGFDINTLAAYTPVKEAKLLENPNIIRNRLKIASLRKNAVAFKQIQAEFGSFDAYIRAYTNGASIVGHWQTEADVPAMTPLAEQISKDLKKRGFTFVGPTIVYSFLQAIGMINDHIITCPCYERLTK</sequence>
<dbReference type="Pfam" id="PF03352">
    <property type="entry name" value="Adenine_glyco"/>
    <property type="match status" value="1"/>
</dbReference>
<dbReference type="GO" id="GO:0008725">
    <property type="term" value="F:DNA-3-methyladenine glycosylase activity"/>
    <property type="evidence" value="ECO:0007669"/>
    <property type="project" value="InterPro"/>
</dbReference>
<comment type="caution">
    <text evidence="2">The sequence shown here is derived from an EMBL/GenBank/DDBJ whole genome shotgun (WGS) entry which is preliminary data.</text>
</comment>